<sequence>MSLAALRFRRGQALVLMILSTVVTACVVFAPVYEQTLRDSLVKARLAELAPVNRDLVLRSSVSESTLSARGEPQNFDTMEATLPDALRAVHGSPKLEARAPLMFDGAEVTMLAVQGMCEHVRVVTGRCPSSDKGEALVSARQAQLAGWKVGSRLQLTPAQPVTVVGTYVQRTNDPFWGNEPLNVGTGTRGIPRGPKAPPVLDTVLVSFGTFDSARLTEWSRTMTLPIRDSAVTTRNLASVAAEAEAVVAGGEGEISYVDVRTSLPDVLLGYRADEDQAGVIVRVAVVQLVLLLVVVLQLVLGAAVEQRGREIALARLRGLGRAGARRLVTRELGLPLLLGLPLGVLLALATDRLARSWWLLGGLPPPPYVQVAWAALAAAVVLGFTLLLSVRPDRSQTVADQLRGVPERSRGWRLRVLDAVVISAAVVGVAAAATGNVDGPVALLTPGLLALAVGLGLAHLVVPVAAVLGRRMRRRGAAQRALAALQIARRPAVRRLVTVVTVAAALTVFSANAIGVADQNRADRAAAEIGAPLVLTIDHSLRIGTAMKDVQHALRTVDPAGRTSTPMLTLYPASDAAPSLTAVDPVAYQRIALTAGMDLDLSAIQSVAAQPVRLTGFRLSATLSTDMLQARGFGYQEWARSTHRFDAPDPDAEPVNRPGTFGKILQPNVYVDMTNAQGSRTTANLGPVPDQGEHAVTRTANVACSNGCRVDGLRVAPSRDADRKSREMMVRGRVRVTGLATNAAPVAGVGTVSQWVDRSDKSSAEDRVVLHAVPGGLGIDWTMQDNTVALVHRSALVRGAGIMSQRARDTAAAAGAYSAGRVQLPSLSGADQQYVAQRVVPFIPGADGSTVLLPLSAVTSTTDRLDDAKATLRVLSSDASVANEKRLTSALAAVGLPVLEVDRTSTRKETYDRSASAWGLQLGMAVAVAAVLVALLVILVAAVTSWRERSRDFASLRLAGVPVRELRRAAVLDQAVIVVLAVVLGAVAGVVGSALSLERIPLFAVAPDIPVIHLDTRWWVVLAVTLALGAALLVAAIAVARAVVGKAHLVRAKELV</sequence>
<evidence type="ECO:0000256" key="4">
    <source>
        <dbReference type="ARBA" id="ARBA00022989"/>
    </source>
</evidence>
<feature type="transmembrane region" description="Helical" evidence="7">
    <location>
        <begin position="448"/>
        <end position="469"/>
    </location>
</feature>
<evidence type="ECO:0000259" key="8">
    <source>
        <dbReference type="Pfam" id="PF02687"/>
    </source>
</evidence>
<keyword evidence="5 7" id="KW-0472">Membrane</keyword>
<evidence type="ECO:0000256" key="2">
    <source>
        <dbReference type="ARBA" id="ARBA00022475"/>
    </source>
</evidence>
<keyword evidence="3 7" id="KW-0812">Transmembrane</keyword>
<name>A0ABT6C7T2_9MICO</name>
<dbReference type="Proteomes" id="UP001528912">
    <property type="component" value="Unassembled WGS sequence"/>
</dbReference>
<evidence type="ECO:0000313" key="10">
    <source>
        <dbReference type="Proteomes" id="UP001528912"/>
    </source>
</evidence>
<evidence type="ECO:0000256" key="3">
    <source>
        <dbReference type="ARBA" id="ARBA00022692"/>
    </source>
</evidence>
<accession>A0ABT6C7T2</accession>
<feature type="transmembrane region" description="Helical" evidence="7">
    <location>
        <begin position="1018"/>
        <end position="1045"/>
    </location>
</feature>
<gene>
    <name evidence="9" type="ORF">P4R38_11770</name>
</gene>
<dbReference type="PANTHER" id="PTHR30572">
    <property type="entry name" value="MEMBRANE COMPONENT OF TRANSPORTER-RELATED"/>
    <property type="match status" value="1"/>
</dbReference>
<dbReference type="InterPro" id="IPR003838">
    <property type="entry name" value="ABC3_permease_C"/>
</dbReference>
<dbReference type="RefSeq" id="WP_277192312.1">
    <property type="nucleotide sequence ID" value="NZ_JAROAV010000030.1"/>
</dbReference>
<keyword evidence="10" id="KW-1185">Reference proteome</keyword>
<dbReference type="EMBL" id="JAROAV010000030">
    <property type="protein sequence ID" value="MDF8264923.1"/>
    <property type="molecule type" value="Genomic_DNA"/>
</dbReference>
<comment type="similarity">
    <text evidence="6">Belongs to the ABC-4 integral membrane protein family.</text>
</comment>
<evidence type="ECO:0000256" key="5">
    <source>
        <dbReference type="ARBA" id="ARBA00023136"/>
    </source>
</evidence>
<feature type="transmembrane region" description="Helical" evidence="7">
    <location>
        <begin position="369"/>
        <end position="389"/>
    </location>
</feature>
<proteinExistence type="inferred from homology"/>
<evidence type="ECO:0000256" key="7">
    <source>
        <dbReference type="SAM" id="Phobius"/>
    </source>
</evidence>
<keyword evidence="4 7" id="KW-1133">Transmembrane helix</keyword>
<organism evidence="9 10">
    <name type="scientific">Luteipulveratus flavus</name>
    <dbReference type="NCBI Taxonomy" id="3031728"/>
    <lineage>
        <taxon>Bacteria</taxon>
        <taxon>Bacillati</taxon>
        <taxon>Actinomycetota</taxon>
        <taxon>Actinomycetes</taxon>
        <taxon>Micrococcales</taxon>
        <taxon>Dermacoccaceae</taxon>
        <taxon>Luteipulveratus</taxon>
    </lineage>
</organism>
<evidence type="ECO:0000256" key="6">
    <source>
        <dbReference type="ARBA" id="ARBA00038076"/>
    </source>
</evidence>
<feature type="transmembrane region" description="Helical" evidence="7">
    <location>
        <begin position="12"/>
        <end position="33"/>
    </location>
</feature>
<reference evidence="9 10" key="1">
    <citation type="submission" date="2023-03" db="EMBL/GenBank/DDBJ databases">
        <title>YIM 133296 draft genome.</title>
        <authorList>
            <person name="Xiong L."/>
        </authorList>
    </citation>
    <scope>NUCLEOTIDE SEQUENCE [LARGE SCALE GENOMIC DNA]</scope>
    <source>
        <strain evidence="9 10">YIM 133296</strain>
    </source>
</reference>
<feature type="domain" description="ABC3 transporter permease C-terminal" evidence="8">
    <location>
        <begin position="284"/>
        <end position="391"/>
    </location>
</feature>
<dbReference type="Pfam" id="PF02687">
    <property type="entry name" value="FtsX"/>
    <property type="match status" value="2"/>
</dbReference>
<comment type="caution">
    <text evidence="9">The sequence shown here is derived from an EMBL/GenBank/DDBJ whole genome shotgun (WGS) entry which is preliminary data.</text>
</comment>
<feature type="transmembrane region" description="Helical" evidence="7">
    <location>
        <begin position="417"/>
        <end position="436"/>
    </location>
</feature>
<feature type="transmembrane region" description="Helical" evidence="7">
    <location>
        <begin position="976"/>
        <end position="998"/>
    </location>
</feature>
<comment type="subcellular location">
    <subcellularLocation>
        <location evidence="1">Cell membrane</location>
        <topology evidence="1">Multi-pass membrane protein</topology>
    </subcellularLocation>
</comment>
<evidence type="ECO:0000256" key="1">
    <source>
        <dbReference type="ARBA" id="ARBA00004651"/>
    </source>
</evidence>
<feature type="domain" description="ABC3 transporter permease C-terminal" evidence="8">
    <location>
        <begin position="926"/>
        <end position="1043"/>
    </location>
</feature>
<evidence type="ECO:0000313" key="9">
    <source>
        <dbReference type="EMBL" id="MDF8264923.1"/>
    </source>
</evidence>
<feature type="transmembrane region" description="Helical" evidence="7">
    <location>
        <begin position="285"/>
        <end position="307"/>
    </location>
</feature>
<feature type="transmembrane region" description="Helical" evidence="7">
    <location>
        <begin position="919"/>
        <end position="944"/>
    </location>
</feature>
<feature type="transmembrane region" description="Helical" evidence="7">
    <location>
        <begin position="497"/>
        <end position="518"/>
    </location>
</feature>
<protein>
    <recommendedName>
        <fullName evidence="8">ABC3 transporter permease C-terminal domain-containing protein</fullName>
    </recommendedName>
</protein>
<dbReference type="InterPro" id="IPR050250">
    <property type="entry name" value="Macrolide_Exporter_MacB"/>
</dbReference>
<dbReference type="PANTHER" id="PTHR30572:SF4">
    <property type="entry name" value="ABC TRANSPORTER PERMEASE YTRF"/>
    <property type="match status" value="1"/>
</dbReference>
<dbReference type="PROSITE" id="PS51257">
    <property type="entry name" value="PROKAR_LIPOPROTEIN"/>
    <property type="match status" value="1"/>
</dbReference>
<keyword evidence="2" id="KW-1003">Cell membrane</keyword>
<feature type="transmembrane region" description="Helical" evidence="7">
    <location>
        <begin position="328"/>
        <end position="349"/>
    </location>
</feature>